<feature type="region of interest" description="Disordered" evidence="1">
    <location>
        <begin position="657"/>
        <end position="831"/>
    </location>
</feature>
<proteinExistence type="predicted"/>
<accession>A0A1Y2FU23</accession>
<dbReference type="InterPro" id="IPR035969">
    <property type="entry name" value="Rab-GAP_TBC_sf"/>
</dbReference>
<dbReference type="PANTHER" id="PTHR47219:SF9">
    <property type="entry name" value="GTPASE ACTIVATING PROTEIN AND CENTROSOME-ASSOCIATED, ISOFORM B"/>
    <property type="match status" value="1"/>
</dbReference>
<feature type="region of interest" description="Disordered" evidence="1">
    <location>
        <begin position="578"/>
        <end position="622"/>
    </location>
</feature>
<feature type="compositionally biased region" description="Low complexity" evidence="1">
    <location>
        <begin position="820"/>
        <end position="831"/>
    </location>
</feature>
<feature type="compositionally biased region" description="Pro residues" evidence="1">
    <location>
        <begin position="865"/>
        <end position="879"/>
    </location>
</feature>
<feature type="region of interest" description="Disordered" evidence="1">
    <location>
        <begin position="97"/>
        <end position="129"/>
    </location>
</feature>
<evidence type="ECO:0000259" key="2">
    <source>
        <dbReference type="PROSITE" id="PS50086"/>
    </source>
</evidence>
<dbReference type="Gene3D" id="1.10.10.750">
    <property type="entry name" value="Ypt/Rab-GAP domain of gyp1p, domain 1"/>
    <property type="match status" value="1"/>
</dbReference>
<dbReference type="InterPro" id="IPR000195">
    <property type="entry name" value="Rab-GAP-TBC_dom"/>
</dbReference>
<dbReference type="Pfam" id="PF00566">
    <property type="entry name" value="RabGAP-TBC"/>
    <property type="match status" value="1"/>
</dbReference>
<feature type="compositionally biased region" description="Low complexity" evidence="1">
    <location>
        <begin position="358"/>
        <end position="373"/>
    </location>
</feature>
<dbReference type="PROSITE" id="PS50086">
    <property type="entry name" value="TBC_RABGAP"/>
    <property type="match status" value="1"/>
</dbReference>
<dbReference type="OrthoDB" id="159449at2759"/>
<dbReference type="Proteomes" id="UP000193467">
    <property type="component" value="Unassembled WGS sequence"/>
</dbReference>
<dbReference type="Gene3D" id="1.10.8.270">
    <property type="entry name" value="putative rabgap domain of human tbc1 domain family member 14 like domains"/>
    <property type="match status" value="1"/>
</dbReference>
<evidence type="ECO:0000313" key="3">
    <source>
        <dbReference type="EMBL" id="ORY87478.1"/>
    </source>
</evidence>
<dbReference type="SMART" id="SM00164">
    <property type="entry name" value="TBC"/>
    <property type="match status" value="1"/>
</dbReference>
<feature type="compositionally biased region" description="Basic and acidic residues" evidence="1">
    <location>
        <begin position="782"/>
        <end position="794"/>
    </location>
</feature>
<feature type="compositionally biased region" description="Low complexity" evidence="1">
    <location>
        <begin position="743"/>
        <end position="781"/>
    </location>
</feature>
<feature type="region of interest" description="Disordered" evidence="1">
    <location>
        <begin position="177"/>
        <end position="320"/>
    </location>
</feature>
<feature type="compositionally biased region" description="Low complexity" evidence="1">
    <location>
        <begin position="206"/>
        <end position="235"/>
    </location>
</feature>
<dbReference type="InterPro" id="IPR050302">
    <property type="entry name" value="Rab_GAP_TBC_domain"/>
</dbReference>
<feature type="compositionally biased region" description="Low complexity" evidence="1">
    <location>
        <begin position="977"/>
        <end position="986"/>
    </location>
</feature>
<dbReference type="PANTHER" id="PTHR47219">
    <property type="entry name" value="RAB GTPASE-ACTIVATING PROTEIN 1-LIKE"/>
    <property type="match status" value="1"/>
</dbReference>
<evidence type="ECO:0000313" key="4">
    <source>
        <dbReference type="Proteomes" id="UP000193467"/>
    </source>
</evidence>
<feature type="region of interest" description="Disordered" evidence="1">
    <location>
        <begin position="346"/>
        <end position="402"/>
    </location>
</feature>
<dbReference type="SUPFAM" id="SSF47923">
    <property type="entry name" value="Ypt/Rab-GAP domain of gyp1p"/>
    <property type="match status" value="1"/>
</dbReference>
<evidence type="ECO:0000256" key="1">
    <source>
        <dbReference type="SAM" id="MobiDB-lite"/>
    </source>
</evidence>
<dbReference type="GO" id="GO:0031267">
    <property type="term" value="F:small GTPase binding"/>
    <property type="evidence" value="ECO:0007669"/>
    <property type="project" value="TreeGrafter"/>
</dbReference>
<reference evidence="3 4" key="1">
    <citation type="submission" date="2016-07" db="EMBL/GenBank/DDBJ databases">
        <title>Pervasive Adenine N6-methylation of Active Genes in Fungi.</title>
        <authorList>
            <consortium name="DOE Joint Genome Institute"/>
            <person name="Mondo S.J."/>
            <person name="Dannebaum R.O."/>
            <person name="Kuo R.C."/>
            <person name="Labutti K."/>
            <person name="Haridas S."/>
            <person name="Kuo A."/>
            <person name="Salamov A."/>
            <person name="Ahrendt S.R."/>
            <person name="Lipzen A."/>
            <person name="Sullivan W."/>
            <person name="Andreopoulos W.B."/>
            <person name="Clum A."/>
            <person name="Lindquist E."/>
            <person name="Daum C."/>
            <person name="Ramamoorthy G.K."/>
            <person name="Gryganskyi A."/>
            <person name="Culley D."/>
            <person name="Magnuson J.K."/>
            <person name="James T.Y."/>
            <person name="O'Malley M.A."/>
            <person name="Stajich J.E."/>
            <person name="Spatafora J.W."/>
            <person name="Visel A."/>
            <person name="Grigoriev I.V."/>
        </authorList>
    </citation>
    <scope>NUCLEOTIDE SEQUENCE [LARGE SCALE GENOMIC DNA]</scope>
    <source>
        <strain evidence="3 4">62-1032</strain>
    </source>
</reference>
<dbReference type="EMBL" id="MCGR01000013">
    <property type="protein sequence ID" value="ORY87478.1"/>
    <property type="molecule type" value="Genomic_DNA"/>
</dbReference>
<name>A0A1Y2FU23_9BASI</name>
<feature type="compositionally biased region" description="Low complexity" evidence="1">
    <location>
        <begin position="657"/>
        <end position="676"/>
    </location>
</feature>
<feature type="domain" description="Rab-GAP TBC" evidence="2">
    <location>
        <begin position="1056"/>
        <end position="1228"/>
    </location>
</feature>
<protein>
    <recommendedName>
        <fullName evidence="2">Rab-GAP TBC domain-containing protein</fullName>
    </recommendedName>
</protein>
<feature type="compositionally biased region" description="Polar residues" evidence="1">
    <location>
        <begin position="677"/>
        <end position="691"/>
    </location>
</feature>
<feature type="compositionally biased region" description="Polar residues" evidence="1">
    <location>
        <begin position="380"/>
        <end position="395"/>
    </location>
</feature>
<organism evidence="3 4">
    <name type="scientific">Leucosporidium creatinivorum</name>
    <dbReference type="NCBI Taxonomy" id="106004"/>
    <lineage>
        <taxon>Eukaryota</taxon>
        <taxon>Fungi</taxon>
        <taxon>Dikarya</taxon>
        <taxon>Basidiomycota</taxon>
        <taxon>Pucciniomycotina</taxon>
        <taxon>Microbotryomycetes</taxon>
        <taxon>Leucosporidiales</taxon>
        <taxon>Leucosporidium</taxon>
    </lineage>
</organism>
<feature type="region of interest" description="Disordered" evidence="1">
    <location>
        <begin position="859"/>
        <end position="917"/>
    </location>
</feature>
<dbReference type="InParanoid" id="A0A1Y2FU23"/>
<feature type="region of interest" description="Disordered" evidence="1">
    <location>
        <begin position="939"/>
        <end position="1005"/>
    </location>
</feature>
<feature type="region of interest" description="Disordered" evidence="1">
    <location>
        <begin position="418"/>
        <end position="447"/>
    </location>
</feature>
<gene>
    <name evidence="3" type="ORF">BCR35DRAFT_302246</name>
</gene>
<feature type="compositionally biased region" description="Polar residues" evidence="1">
    <location>
        <begin position="418"/>
        <end position="431"/>
    </location>
</feature>
<dbReference type="Gene3D" id="1.10.472.80">
    <property type="entry name" value="Ypt/Rab-GAP domain of gyp1p, domain 3"/>
    <property type="match status" value="1"/>
</dbReference>
<comment type="caution">
    <text evidence="3">The sequence shown here is derived from an EMBL/GenBank/DDBJ whole genome shotgun (WGS) entry which is preliminary data.</text>
</comment>
<dbReference type="STRING" id="106004.A0A1Y2FU23"/>
<feature type="compositionally biased region" description="Low complexity" evidence="1">
    <location>
        <begin position="594"/>
        <end position="612"/>
    </location>
</feature>
<sequence>MAMPVPLPAAPSFPLSSTALISWQRFAAKGGIGRAVGSQDQEALREEDLMFLEGDEITVLMDLGNDMYLGLCEDVVGCFFAESVTFTTKLKRPVLSSRLSSPTIPSPQPQPSAHSSHSEHEVEAKSSVVVEAEKQRKELEVLADEMDLGDVDDARARRRRTNAAGLGLGIENAGRVQGPTKGYWRQDAARSPSTELPGAFIPFPHSPSASSLATPSLVTSPSSDLDGSGSSNGHDAVTPPVPAWSPSVAIRGQSPARHPLAFPSPHSSDEPTDKFPIIENFPFPAPRSYTPTAANPLGNSPPRRSQPPPSPPTATTPPQLVVAPPTQALRSQFSDASLATTASRYKVSDGPSIDDMPHLPSTFSSPSSHQPSFVRIPKSSDASWRSDTSDGSGPNTPGGEDHTLAFIFDSYRYSMASVSTSTGNRTGSVTPESGPRSAKYSDGETERDEQEVLEQFESPVRNRLAPTNVHPSPFRFGAASDLRVRMEAMNTRGFDGDQDEELEVVAPLRSSPDSFEFDMANIPRLSTIFPRSSTIDSLASIRSSQSTVSSSSALSETIPVDNATAELDAARRLFDQHFNSRSDPSSTPRANHVASASPSSALPDSPTRTRTPNPRRKSIKGLVIGAPVIGSATGAPAWRAASNSPVQIATPRDVFGAANSPATPSSAASYVSSPMSQAHSPATPPSVTVQGASPAPPSRRLDYSDPSRTYYDDPNAPQLRGGRRPKLTIPSPDGEPAQYALHPPSASSSSNFASAASASTPTSPAFTVNSNSSSPSASSFSDEWRTTARERERSANGSLREPSHLPPANKLRKPNLRVKTQQQQQALAQSQVQTLNISSPISVDMAPSHSTNSLASLAGRDVVSSPPPPPTPSQQPPSPRRLNHKSSSKSLFARKNSGRAEGATQPNGAFPATKGISSKDFEDETVKLDRGVEFEMVKPLRDILQPGGKGQDGEEDDRLEELKSPTTPLGRPSLAASSRSYDDSGSSEGGHNDLRPPANAYSTHVNSAGRPLSIALDEQSIENHRAKELRWIKALGSMSPSAIRKSKKMRALVHAGIPSSVRGKVWCFLAGVEDVRIEGYYSTLCKLERLPIFDQIEADLAKTLHNHPQFAPDSVGREELCSVLKAFARYHSDLGYSPAMGFVGGLILSQVGDGELAFWTLVSLVKNWDMKQFFPVGRDELRISTLAFGFLLESAEPKLAKRFVSSLFSDTLPWASALRITDLILFDSSYRLRVALAILELSQLDDSTNFPTRASILHWLHNLPPPSFAPALLLPTMHTIKLRRTRSRRLTLKPKRRFARPPSRRTSPSFC</sequence>
<keyword evidence="4" id="KW-1185">Reference proteome</keyword>
<feature type="compositionally biased region" description="Pro residues" evidence="1">
    <location>
        <begin position="304"/>
        <end position="315"/>
    </location>
</feature>
<dbReference type="GO" id="GO:0005096">
    <property type="term" value="F:GTPase activator activity"/>
    <property type="evidence" value="ECO:0007669"/>
    <property type="project" value="TreeGrafter"/>
</dbReference>